<accession>A0A6M2DJQ6</accession>
<feature type="repeat" description="Solcar" evidence="22">
    <location>
        <begin position="188"/>
        <end position="276"/>
    </location>
</feature>
<evidence type="ECO:0000256" key="5">
    <source>
        <dbReference type="ARBA" id="ARBA00022737"/>
    </source>
</evidence>
<keyword evidence="7" id="KW-0029">Amino-acid transport</keyword>
<dbReference type="PANTHER" id="PTHR45624">
    <property type="entry name" value="MITOCHONDRIAL BASIC AMINO ACIDS TRANSPORTER-RELATED"/>
    <property type="match status" value="1"/>
</dbReference>
<evidence type="ECO:0000256" key="11">
    <source>
        <dbReference type="ARBA" id="ARBA00049090"/>
    </source>
</evidence>
<evidence type="ECO:0000256" key="4">
    <source>
        <dbReference type="ARBA" id="ARBA00022692"/>
    </source>
</evidence>
<evidence type="ECO:0000256" key="15">
    <source>
        <dbReference type="ARBA" id="ARBA00051921"/>
    </source>
</evidence>
<feature type="repeat" description="Solcar" evidence="22">
    <location>
        <begin position="91"/>
        <end position="177"/>
    </location>
</feature>
<evidence type="ECO:0000256" key="14">
    <source>
        <dbReference type="ARBA" id="ARBA00051045"/>
    </source>
</evidence>
<evidence type="ECO:0000256" key="23">
    <source>
        <dbReference type="RuleBase" id="RU000488"/>
    </source>
</evidence>
<sequence length="397" mass="42840">MAADFAAGCVGGCAGVLVGHPFDTVKVHLQTQDSANPRYRGAMHCFRTILARDSARGLYRGVTSPMGGIAFVNAVVFGVYGNAQRSMSDPTSLMSHTMAGAAAGFAQSIFCGPMELAKTRLQLQTGAGQFRGPLQLMGHIARTEGLRGLFRGTGVTAFRDCPAFASYFFTYEFLMRSSIKEGETTITPSTARTLFAGGFAGVVSWAVTFPIDVIKSRVQADGMSGNPKYTGAIDCLRKSYAAEGCKFLFRGLTSTLIRAFPTNAATFVVVDWCFRLQNFFQNNVPSIQNDPTISASALVSANTPSSSTFLNQIWKKSQNIADTMHFWVEGLIPSIESNCDKCTRSYRGLGSGFSMFHEAICDGDSIDLADLATKACMKCIELKISREVDVRLAMMAS</sequence>
<dbReference type="Pfam" id="PF00153">
    <property type="entry name" value="Mito_carr"/>
    <property type="match status" value="3"/>
</dbReference>
<keyword evidence="9" id="KW-0496">Mitochondrion</keyword>
<dbReference type="AlphaFoldDB" id="A0A6M2DJQ6"/>
<dbReference type="InterPro" id="IPR002067">
    <property type="entry name" value="MCP"/>
</dbReference>
<comment type="similarity">
    <text evidence="2 23">Belongs to the mitochondrial carrier (TC 2.A.29) family.</text>
</comment>
<dbReference type="SUPFAM" id="SSF103506">
    <property type="entry name" value="Mitochondrial carrier"/>
    <property type="match status" value="1"/>
</dbReference>
<protein>
    <recommendedName>
        <fullName evidence="17">Mitochondrial basic amino acids transporter</fullName>
    </recommendedName>
    <alternativeName>
        <fullName evidence="21">Carnitine/acylcarnitine translocase-like</fullName>
    </alternativeName>
    <alternativeName>
        <fullName evidence="20">Mitochondrial carnitine/acylcarnitine carrier protein CACL</fullName>
    </alternativeName>
    <alternativeName>
        <fullName evidence="19">Mitochondrial ornithine transporter 3</fullName>
    </alternativeName>
    <alternativeName>
        <fullName evidence="18">Solute carrier family 25 member 29</fullName>
    </alternativeName>
</protein>
<evidence type="ECO:0000256" key="19">
    <source>
        <dbReference type="ARBA" id="ARBA00078745"/>
    </source>
</evidence>
<evidence type="ECO:0000256" key="1">
    <source>
        <dbReference type="ARBA" id="ARBA00004448"/>
    </source>
</evidence>
<keyword evidence="8" id="KW-1133">Transmembrane helix</keyword>
<dbReference type="Gene3D" id="1.50.40.10">
    <property type="entry name" value="Mitochondrial carrier domain"/>
    <property type="match status" value="2"/>
</dbReference>
<keyword evidence="10 22" id="KW-0472">Membrane</keyword>
<dbReference type="PANTHER" id="PTHR45624:SF61">
    <property type="entry name" value="MITOCHONDRIAL BASIC AMINO ACIDS TRANSPORTER"/>
    <property type="match status" value="1"/>
</dbReference>
<evidence type="ECO:0000256" key="13">
    <source>
        <dbReference type="ARBA" id="ARBA00050768"/>
    </source>
</evidence>
<evidence type="ECO:0000256" key="12">
    <source>
        <dbReference type="ARBA" id="ARBA00050592"/>
    </source>
</evidence>
<dbReference type="InterPro" id="IPR018108">
    <property type="entry name" value="MCP_transmembrane"/>
</dbReference>
<comment type="catalytic activity">
    <reaction evidence="13">
        <text>L-histidine(out) + L-arginine(in) = L-histidine(in) + L-arginine(out)</text>
        <dbReference type="Rhea" id="RHEA:71063"/>
        <dbReference type="ChEBI" id="CHEBI:32682"/>
        <dbReference type="ChEBI" id="CHEBI:57595"/>
    </reaction>
</comment>
<comment type="catalytic activity">
    <reaction evidence="12">
        <text>L-histidine(out) = L-histidine(in)</text>
        <dbReference type="Rhea" id="RHEA:72807"/>
        <dbReference type="ChEBI" id="CHEBI:57595"/>
    </reaction>
</comment>
<reference evidence="24" key="1">
    <citation type="submission" date="2020-03" db="EMBL/GenBank/DDBJ databases">
        <title>Transcriptomic Profiling of the Digestive Tract of the Rat Flea, Xenopsylla cheopis, Following Blood Feeding and Infection with Yersinia pestis.</title>
        <authorList>
            <person name="Bland D.M."/>
            <person name="Martens C.A."/>
            <person name="Virtaneva K."/>
            <person name="Kanakabandi K."/>
            <person name="Long D."/>
            <person name="Rosenke R."/>
            <person name="Saturday G.A."/>
            <person name="Hoyt F.H."/>
            <person name="Bruno D.P."/>
            <person name="Ribeiro J.M.C."/>
            <person name="Hinnebusch J."/>
        </authorList>
    </citation>
    <scope>NUCLEOTIDE SEQUENCE</scope>
</reference>
<dbReference type="GO" id="GO:0005743">
    <property type="term" value="C:mitochondrial inner membrane"/>
    <property type="evidence" value="ECO:0007669"/>
    <property type="project" value="UniProtKB-SubCell"/>
</dbReference>
<dbReference type="FunFam" id="1.50.40.10:FF:000037">
    <property type="entry name" value="Solute carrier family 25 member 29"/>
    <property type="match status" value="1"/>
</dbReference>
<dbReference type="InterPro" id="IPR023395">
    <property type="entry name" value="MCP_dom_sf"/>
</dbReference>
<evidence type="ECO:0000256" key="6">
    <source>
        <dbReference type="ARBA" id="ARBA00022792"/>
    </source>
</evidence>
<dbReference type="EMBL" id="GIIL01002204">
    <property type="protein sequence ID" value="NOV45930.1"/>
    <property type="molecule type" value="Transcribed_RNA"/>
</dbReference>
<comment type="catalytic activity">
    <reaction evidence="16">
        <text>N(omega)-methyl-L-arginine(in) + L-arginine(out) = N(omega)-methyl-L-arginine(out) + L-arginine(in)</text>
        <dbReference type="Rhea" id="RHEA:72803"/>
        <dbReference type="ChEBI" id="CHEBI:32682"/>
        <dbReference type="ChEBI" id="CHEBI:114953"/>
    </reaction>
</comment>
<dbReference type="PRINTS" id="PR00926">
    <property type="entry name" value="MITOCARRIER"/>
</dbReference>
<dbReference type="InterPro" id="IPR050567">
    <property type="entry name" value="Mitochondrial_Carrier"/>
</dbReference>
<evidence type="ECO:0000256" key="18">
    <source>
        <dbReference type="ARBA" id="ARBA00076491"/>
    </source>
</evidence>
<evidence type="ECO:0000256" key="21">
    <source>
        <dbReference type="ARBA" id="ARBA00080567"/>
    </source>
</evidence>
<keyword evidence="5" id="KW-0677">Repeat</keyword>
<evidence type="ECO:0000256" key="17">
    <source>
        <dbReference type="ARBA" id="ARBA00071763"/>
    </source>
</evidence>
<dbReference type="GO" id="GO:0005289">
    <property type="term" value="F:high-affinity L-arginine transmembrane transporter activity"/>
    <property type="evidence" value="ECO:0007669"/>
    <property type="project" value="TreeGrafter"/>
</dbReference>
<dbReference type="PROSITE" id="PS50920">
    <property type="entry name" value="SOLCAR"/>
    <property type="match status" value="3"/>
</dbReference>
<comment type="catalytic activity">
    <reaction evidence="15">
        <text>L-ornithine(in) + L-arginine(out) = L-ornithine(out) + L-arginine(in)</text>
        <dbReference type="Rhea" id="RHEA:34991"/>
        <dbReference type="ChEBI" id="CHEBI:32682"/>
        <dbReference type="ChEBI" id="CHEBI:46911"/>
    </reaction>
</comment>
<keyword evidence="3 23" id="KW-0813">Transport</keyword>
<proteinExistence type="inferred from homology"/>
<evidence type="ECO:0000256" key="7">
    <source>
        <dbReference type="ARBA" id="ARBA00022970"/>
    </source>
</evidence>
<feature type="repeat" description="Solcar" evidence="22">
    <location>
        <begin position="2"/>
        <end position="86"/>
    </location>
</feature>
<comment type="catalytic activity">
    <reaction evidence="14">
        <text>L-homoarginine(in) + L-arginine(out) = L-homoarginine(out) + L-arginine(in)</text>
        <dbReference type="Rhea" id="RHEA:72799"/>
        <dbReference type="ChEBI" id="CHEBI:32682"/>
        <dbReference type="ChEBI" id="CHEBI:143006"/>
    </reaction>
</comment>
<evidence type="ECO:0000256" key="22">
    <source>
        <dbReference type="PROSITE-ProRule" id="PRU00282"/>
    </source>
</evidence>
<comment type="catalytic activity">
    <reaction evidence="11">
        <text>L-lysine(out) + L-arginine(in) = L-lysine(in) + L-arginine(out)</text>
        <dbReference type="Rhea" id="RHEA:70827"/>
        <dbReference type="ChEBI" id="CHEBI:32551"/>
        <dbReference type="ChEBI" id="CHEBI:32682"/>
    </reaction>
</comment>
<evidence type="ECO:0000256" key="10">
    <source>
        <dbReference type="ARBA" id="ARBA00023136"/>
    </source>
</evidence>
<evidence type="ECO:0000313" key="24">
    <source>
        <dbReference type="EMBL" id="NOV45930.1"/>
    </source>
</evidence>
<keyword evidence="4 22" id="KW-0812">Transmembrane</keyword>
<evidence type="ECO:0000256" key="16">
    <source>
        <dbReference type="ARBA" id="ARBA00052673"/>
    </source>
</evidence>
<evidence type="ECO:0000256" key="8">
    <source>
        <dbReference type="ARBA" id="ARBA00022989"/>
    </source>
</evidence>
<evidence type="ECO:0000256" key="9">
    <source>
        <dbReference type="ARBA" id="ARBA00023128"/>
    </source>
</evidence>
<evidence type="ECO:0000256" key="20">
    <source>
        <dbReference type="ARBA" id="ARBA00079387"/>
    </source>
</evidence>
<comment type="subcellular location">
    <subcellularLocation>
        <location evidence="1">Mitochondrion inner membrane</location>
        <topology evidence="1">Multi-pass membrane protein</topology>
    </subcellularLocation>
</comment>
<organism evidence="24">
    <name type="scientific">Xenopsylla cheopis</name>
    <name type="common">Oriental rat flea</name>
    <name type="synonym">Pulex cheopis</name>
    <dbReference type="NCBI Taxonomy" id="163159"/>
    <lineage>
        <taxon>Eukaryota</taxon>
        <taxon>Metazoa</taxon>
        <taxon>Ecdysozoa</taxon>
        <taxon>Arthropoda</taxon>
        <taxon>Hexapoda</taxon>
        <taxon>Insecta</taxon>
        <taxon>Pterygota</taxon>
        <taxon>Neoptera</taxon>
        <taxon>Endopterygota</taxon>
        <taxon>Siphonaptera</taxon>
        <taxon>Pulicidae</taxon>
        <taxon>Xenopsyllinae</taxon>
        <taxon>Xenopsylla</taxon>
    </lineage>
</organism>
<name>A0A6M2DJQ6_XENCH</name>
<dbReference type="GO" id="GO:1990575">
    <property type="term" value="P:mitochondrial L-ornithine transmembrane transport"/>
    <property type="evidence" value="ECO:0007669"/>
    <property type="project" value="TreeGrafter"/>
</dbReference>
<evidence type="ECO:0000256" key="2">
    <source>
        <dbReference type="ARBA" id="ARBA00006375"/>
    </source>
</evidence>
<keyword evidence="6" id="KW-0999">Mitochondrion inner membrane</keyword>
<evidence type="ECO:0000256" key="3">
    <source>
        <dbReference type="ARBA" id="ARBA00022448"/>
    </source>
</evidence>